<sequence>MIRSMYSGVSGMKGFQTKLDVIGNNIANVNTVGFKAGRVMFSDILSQTVTGVTASVDGESGGINAKQIGLGVSVSAIDTIHTPGSAMTTNVPTDMRIDGDGFFAVAPGGDVENVYLTRAGNFTMDGNRQLVTAEGYFVLDSGGGVIQLDDTVTAFTIAKDGTIIAVNEDGTSEATDFQIGVVKVTNPSGLEKIGGNMYRVTPNALPEGEEIEFLAANDPELGTGAIISGQLEMSNVDLTSEFTEMIVAQRGFQANSRIITTSDEVLQEVVNLKR</sequence>
<dbReference type="PANTHER" id="PTHR30435:SF1">
    <property type="entry name" value="FLAGELLAR HOOK PROTEIN FLGE"/>
    <property type="match status" value="1"/>
</dbReference>
<protein>
    <recommendedName>
        <fullName evidence="4">Flagellar hook protein FlgE</fullName>
    </recommendedName>
</protein>
<comment type="subcellular location">
    <subcellularLocation>
        <location evidence="1 4">Bacterial flagellum basal body</location>
    </subcellularLocation>
</comment>
<keyword evidence="8" id="KW-0966">Cell projection</keyword>
<dbReference type="GO" id="GO:0009425">
    <property type="term" value="C:bacterial-type flagellum basal body"/>
    <property type="evidence" value="ECO:0007669"/>
    <property type="project" value="UniProtKB-SubCell"/>
</dbReference>
<keyword evidence="9" id="KW-1185">Reference proteome</keyword>
<feature type="domain" description="Flagellar basal body rod protein N-terminal" evidence="5">
    <location>
        <begin position="5"/>
        <end position="35"/>
    </location>
</feature>
<keyword evidence="8" id="KW-0282">Flagellum</keyword>
<evidence type="ECO:0000313" key="8">
    <source>
        <dbReference type="EMBL" id="MBD2845282.1"/>
    </source>
</evidence>
<dbReference type="SUPFAM" id="SSF117143">
    <property type="entry name" value="Flagellar hook protein flgE"/>
    <property type="match status" value="1"/>
</dbReference>
<feature type="domain" description="Flagellar basal-body/hook protein C-terminal" evidence="6">
    <location>
        <begin position="228"/>
        <end position="272"/>
    </location>
</feature>
<name>A0A927GS27_9BACL</name>
<dbReference type="InterPro" id="IPR020013">
    <property type="entry name" value="Flagellar_FlgE/F/G"/>
</dbReference>
<feature type="domain" description="Flagellar hook protein FlgE/F/G-like D1" evidence="7">
    <location>
        <begin position="97"/>
        <end position="164"/>
    </location>
</feature>
<dbReference type="InterPro" id="IPR037925">
    <property type="entry name" value="FlgE/F/G-like"/>
</dbReference>
<accession>A0A927GS27</accession>
<evidence type="ECO:0000259" key="5">
    <source>
        <dbReference type="Pfam" id="PF00460"/>
    </source>
</evidence>
<evidence type="ECO:0000259" key="7">
    <source>
        <dbReference type="Pfam" id="PF22692"/>
    </source>
</evidence>
<dbReference type="EMBL" id="JACXIZ010000014">
    <property type="protein sequence ID" value="MBD2845282.1"/>
    <property type="molecule type" value="Genomic_DNA"/>
</dbReference>
<reference evidence="8" key="1">
    <citation type="submission" date="2020-09" db="EMBL/GenBank/DDBJ databases">
        <title>A novel bacterium of genus Paenibacillus, isolated from South China Sea.</title>
        <authorList>
            <person name="Huang H."/>
            <person name="Mo K."/>
            <person name="Hu Y."/>
        </authorList>
    </citation>
    <scope>NUCLEOTIDE SEQUENCE</scope>
    <source>
        <strain evidence="8">IB182496</strain>
    </source>
</reference>
<dbReference type="InterPro" id="IPR019776">
    <property type="entry name" value="Flagellar_basal_body_rod_CS"/>
</dbReference>
<evidence type="ECO:0000313" key="9">
    <source>
        <dbReference type="Proteomes" id="UP000621560"/>
    </source>
</evidence>
<dbReference type="NCBIfam" id="TIGR03506">
    <property type="entry name" value="FlgEFG_subfam"/>
    <property type="match status" value="2"/>
</dbReference>
<dbReference type="GO" id="GO:0005829">
    <property type="term" value="C:cytosol"/>
    <property type="evidence" value="ECO:0007669"/>
    <property type="project" value="TreeGrafter"/>
</dbReference>
<evidence type="ECO:0000256" key="2">
    <source>
        <dbReference type="ARBA" id="ARBA00009677"/>
    </source>
</evidence>
<comment type="caution">
    <text evidence="8">The sequence shown here is derived from an EMBL/GenBank/DDBJ whole genome shotgun (WGS) entry which is preliminary data.</text>
</comment>
<evidence type="ECO:0000256" key="4">
    <source>
        <dbReference type="RuleBase" id="RU362116"/>
    </source>
</evidence>
<keyword evidence="3 4" id="KW-0975">Bacterial flagellum</keyword>
<evidence type="ECO:0000256" key="3">
    <source>
        <dbReference type="ARBA" id="ARBA00023143"/>
    </source>
</evidence>
<dbReference type="PROSITE" id="PS00588">
    <property type="entry name" value="FLAGELLA_BB_ROD"/>
    <property type="match status" value="1"/>
</dbReference>
<dbReference type="Proteomes" id="UP000621560">
    <property type="component" value="Unassembled WGS sequence"/>
</dbReference>
<dbReference type="InterPro" id="IPR001444">
    <property type="entry name" value="Flag_bb_rod_N"/>
</dbReference>
<dbReference type="Pfam" id="PF22692">
    <property type="entry name" value="LlgE_F_G_D1"/>
    <property type="match status" value="1"/>
</dbReference>
<evidence type="ECO:0000256" key="1">
    <source>
        <dbReference type="ARBA" id="ARBA00004117"/>
    </source>
</evidence>
<organism evidence="8 9">
    <name type="scientific">Paenibacillus sabuli</name>
    <dbReference type="NCBI Taxonomy" id="2772509"/>
    <lineage>
        <taxon>Bacteria</taxon>
        <taxon>Bacillati</taxon>
        <taxon>Bacillota</taxon>
        <taxon>Bacilli</taxon>
        <taxon>Bacillales</taxon>
        <taxon>Paenibacillaceae</taxon>
        <taxon>Paenibacillus</taxon>
    </lineage>
</organism>
<comment type="similarity">
    <text evidence="2 4">Belongs to the flagella basal body rod proteins family.</text>
</comment>
<dbReference type="Pfam" id="PF00460">
    <property type="entry name" value="Flg_bb_rod"/>
    <property type="match status" value="1"/>
</dbReference>
<gene>
    <name evidence="8" type="ORF">IDH44_08770</name>
</gene>
<dbReference type="NCBIfam" id="NF009278">
    <property type="entry name" value="PRK12636.1"/>
    <property type="match status" value="1"/>
</dbReference>
<evidence type="ECO:0000259" key="6">
    <source>
        <dbReference type="Pfam" id="PF06429"/>
    </source>
</evidence>
<dbReference type="PANTHER" id="PTHR30435">
    <property type="entry name" value="FLAGELLAR PROTEIN"/>
    <property type="match status" value="1"/>
</dbReference>
<dbReference type="GO" id="GO:0009424">
    <property type="term" value="C:bacterial-type flagellum hook"/>
    <property type="evidence" value="ECO:0007669"/>
    <property type="project" value="TreeGrafter"/>
</dbReference>
<dbReference type="GO" id="GO:0071978">
    <property type="term" value="P:bacterial-type flagellum-dependent swarming motility"/>
    <property type="evidence" value="ECO:0007669"/>
    <property type="project" value="TreeGrafter"/>
</dbReference>
<dbReference type="Pfam" id="PF06429">
    <property type="entry name" value="Flg_bbr_C"/>
    <property type="match status" value="1"/>
</dbReference>
<dbReference type="AlphaFoldDB" id="A0A927GS27"/>
<comment type="function">
    <text evidence="4">A flexible structure which links the flagellar filament to the drive apparatus in the basal body.</text>
</comment>
<dbReference type="RefSeq" id="WP_190916721.1">
    <property type="nucleotide sequence ID" value="NZ_JACXIZ010000014.1"/>
</dbReference>
<dbReference type="InterPro" id="IPR010930">
    <property type="entry name" value="Flg_bb/hook_C_dom"/>
</dbReference>
<proteinExistence type="inferred from homology"/>
<dbReference type="InterPro" id="IPR053967">
    <property type="entry name" value="LlgE_F_G-like_D1"/>
</dbReference>
<keyword evidence="8" id="KW-0969">Cilium</keyword>